<dbReference type="Proteomes" id="UP000199286">
    <property type="component" value="Unassembled WGS sequence"/>
</dbReference>
<dbReference type="InterPro" id="IPR036397">
    <property type="entry name" value="RNaseH_sf"/>
</dbReference>
<reference evidence="2 3" key="1">
    <citation type="submission" date="2016-10" db="EMBL/GenBank/DDBJ databases">
        <authorList>
            <person name="de Groot N.N."/>
        </authorList>
    </citation>
    <scope>NUCLEOTIDE SEQUENCE [LARGE SCALE GENOMIC DNA]</scope>
    <source>
        <strain evidence="2 3">DSM 26880</strain>
    </source>
</reference>
<dbReference type="InterPro" id="IPR012337">
    <property type="entry name" value="RNaseH-like_sf"/>
</dbReference>
<dbReference type="AlphaFoldDB" id="A0A1H3LHQ1"/>
<evidence type="ECO:0000313" key="3">
    <source>
        <dbReference type="Proteomes" id="UP000199286"/>
    </source>
</evidence>
<sequence>MRWCGSTESPPALSASCHWSAIGPSDNGDGTEFISRASLKWADEKVVPWHNIGPEKPQQNAFIELFNGSFRGQLLKDEIFDTRDDARRKLALWRHDYNDGRLHSSL</sequence>
<organism evidence="2 3">
    <name type="scientific">Citreimonas salinaria</name>
    <dbReference type="NCBI Taxonomy" id="321339"/>
    <lineage>
        <taxon>Bacteria</taxon>
        <taxon>Pseudomonadati</taxon>
        <taxon>Pseudomonadota</taxon>
        <taxon>Alphaproteobacteria</taxon>
        <taxon>Rhodobacterales</taxon>
        <taxon>Roseobacteraceae</taxon>
        <taxon>Citreimonas</taxon>
    </lineage>
</organism>
<dbReference type="PANTHER" id="PTHR47515:SF1">
    <property type="entry name" value="BLR2054 PROTEIN"/>
    <property type="match status" value="1"/>
</dbReference>
<dbReference type="GO" id="GO:0003676">
    <property type="term" value="F:nucleic acid binding"/>
    <property type="evidence" value="ECO:0007669"/>
    <property type="project" value="InterPro"/>
</dbReference>
<dbReference type="Gene3D" id="3.30.420.10">
    <property type="entry name" value="Ribonuclease H-like superfamily/Ribonuclease H"/>
    <property type="match status" value="1"/>
</dbReference>
<keyword evidence="3" id="KW-1185">Reference proteome</keyword>
<dbReference type="OrthoDB" id="9813285at2"/>
<dbReference type="STRING" id="321339.SAMN05444340_11310"/>
<dbReference type="Pfam" id="PF13683">
    <property type="entry name" value="rve_3"/>
    <property type="match status" value="1"/>
</dbReference>
<gene>
    <name evidence="2" type="ORF">SAMN05444340_11310</name>
</gene>
<accession>A0A1H3LHQ1</accession>
<dbReference type="PANTHER" id="PTHR47515">
    <property type="entry name" value="LOW CALCIUM RESPONSE LOCUS PROTEIN T"/>
    <property type="match status" value="1"/>
</dbReference>
<dbReference type="InterPro" id="IPR001584">
    <property type="entry name" value="Integrase_cat-core"/>
</dbReference>
<name>A0A1H3LHQ1_9RHOB</name>
<evidence type="ECO:0000313" key="2">
    <source>
        <dbReference type="EMBL" id="SDY63820.1"/>
    </source>
</evidence>
<dbReference type="EMBL" id="FNPF01000013">
    <property type="protein sequence ID" value="SDY63820.1"/>
    <property type="molecule type" value="Genomic_DNA"/>
</dbReference>
<evidence type="ECO:0000259" key="1">
    <source>
        <dbReference type="PROSITE" id="PS50994"/>
    </source>
</evidence>
<dbReference type="SUPFAM" id="SSF53098">
    <property type="entry name" value="Ribonuclease H-like"/>
    <property type="match status" value="1"/>
</dbReference>
<protein>
    <submittedName>
        <fullName evidence="2">Putative transposase</fullName>
    </submittedName>
</protein>
<dbReference type="PROSITE" id="PS50994">
    <property type="entry name" value="INTEGRASE"/>
    <property type="match status" value="1"/>
</dbReference>
<proteinExistence type="predicted"/>
<feature type="domain" description="Integrase catalytic" evidence="1">
    <location>
        <begin position="25"/>
        <end position="106"/>
    </location>
</feature>
<dbReference type="GO" id="GO:0015074">
    <property type="term" value="P:DNA integration"/>
    <property type="evidence" value="ECO:0007669"/>
    <property type="project" value="InterPro"/>
</dbReference>